<dbReference type="InterPro" id="IPR009003">
    <property type="entry name" value="Peptidase_S1_PA"/>
</dbReference>
<dbReference type="Proteomes" id="UP000275024">
    <property type="component" value="Unassembled WGS sequence"/>
</dbReference>
<proteinExistence type="predicted"/>
<organism evidence="2 5">
    <name type="scientific">Streptomyces radicis</name>
    <dbReference type="NCBI Taxonomy" id="1750517"/>
    <lineage>
        <taxon>Bacteria</taxon>
        <taxon>Bacillati</taxon>
        <taxon>Actinomycetota</taxon>
        <taxon>Actinomycetes</taxon>
        <taxon>Kitasatosporales</taxon>
        <taxon>Streptomycetaceae</taxon>
        <taxon>Streptomyces</taxon>
    </lineage>
</organism>
<dbReference type="SUPFAM" id="SSF50494">
    <property type="entry name" value="Trypsin-like serine proteases"/>
    <property type="match status" value="1"/>
</dbReference>
<keyword evidence="2" id="KW-0645">Protease</keyword>
<gene>
    <name evidence="3" type="ORF">D7318_26455</name>
    <name evidence="2" type="ORF">D7319_27410</name>
</gene>
<dbReference type="Gene3D" id="2.40.10.120">
    <property type="match status" value="1"/>
</dbReference>
<dbReference type="OrthoDB" id="3330134at2"/>
<evidence type="ECO:0000313" key="5">
    <source>
        <dbReference type="Proteomes" id="UP000275024"/>
    </source>
</evidence>
<dbReference type="GO" id="GO:0008233">
    <property type="term" value="F:peptidase activity"/>
    <property type="evidence" value="ECO:0007669"/>
    <property type="project" value="UniProtKB-KW"/>
</dbReference>
<dbReference type="Proteomes" id="UP000268652">
    <property type="component" value="Unassembled WGS sequence"/>
</dbReference>
<keyword evidence="2" id="KW-0378">Hydrolase</keyword>
<dbReference type="PANTHER" id="PTHR43019:SF23">
    <property type="entry name" value="PROTEASE DO-LIKE 5, CHLOROPLASTIC"/>
    <property type="match status" value="1"/>
</dbReference>
<reference evidence="4 5" key="1">
    <citation type="submission" date="2018-09" db="EMBL/GenBank/DDBJ databases">
        <title>Streptomyces sp. nov. DS1-2, an endophytic actinomycete isolated from roots of Dendrobium scabrilingue.</title>
        <authorList>
            <person name="Kuncharoen N."/>
            <person name="Kudo T."/>
            <person name="Ohkuma M."/>
            <person name="Yuki M."/>
            <person name="Tanasupawat S."/>
        </authorList>
    </citation>
    <scope>NUCLEOTIDE SEQUENCE [LARGE SCALE GENOMIC DNA]</scope>
    <source>
        <strain evidence="2 5">AZ1-7</strain>
        <strain evidence="3 4">DS1-2</strain>
    </source>
</reference>
<dbReference type="GO" id="GO:0006508">
    <property type="term" value="P:proteolysis"/>
    <property type="evidence" value="ECO:0007669"/>
    <property type="project" value="UniProtKB-KW"/>
</dbReference>
<accession>A0A3A9VUS0</accession>
<comment type="caution">
    <text evidence="2">The sequence shown here is derived from an EMBL/GenBank/DDBJ whole genome shotgun (WGS) entry which is preliminary data.</text>
</comment>
<name>A0A3A9VUS0_9ACTN</name>
<evidence type="ECO:0000313" key="4">
    <source>
        <dbReference type="Proteomes" id="UP000268652"/>
    </source>
</evidence>
<dbReference type="Pfam" id="PF13365">
    <property type="entry name" value="Trypsin_2"/>
    <property type="match status" value="1"/>
</dbReference>
<dbReference type="EMBL" id="RBDY01000029">
    <property type="protein sequence ID" value="RKN15961.1"/>
    <property type="molecule type" value="Genomic_DNA"/>
</dbReference>
<dbReference type="EMBL" id="RBDX01000032">
    <property type="protein sequence ID" value="RKN04755.1"/>
    <property type="molecule type" value="Genomic_DNA"/>
</dbReference>
<evidence type="ECO:0000256" key="1">
    <source>
        <dbReference type="SAM" id="Coils"/>
    </source>
</evidence>
<keyword evidence="1" id="KW-0175">Coiled coil</keyword>
<protein>
    <submittedName>
        <fullName evidence="2">Serine protease</fullName>
    </submittedName>
</protein>
<evidence type="ECO:0000313" key="3">
    <source>
        <dbReference type="EMBL" id="RKN15961.1"/>
    </source>
</evidence>
<dbReference type="AlphaFoldDB" id="A0A3A9VUS0"/>
<dbReference type="PANTHER" id="PTHR43019">
    <property type="entry name" value="SERINE ENDOPROTEASE DEGS"/>
    <property type="match status" value="1"/>
</dbReference>
<dbReference type="RefSeq" id="WP_120699729.1">
    <property type="nucleotide sequence ID" value="NZ_RBDX01000032.1"/>
</dbReference>
<keyword evidence="4" id="KW-1185">Reference proteome</keyword>
<sequence length="571" mass="61716">MGGESTERWLVRIRESGESGEPLRPVLGAGLLLDSHHVLTCAHLLGDPEVRVRVEAARGYGRIESVPATVTDDGWIPRLDGDAYWGRIGDLALLRLERPLPAEWATVLHRLAPTRHRRVRLHGFPDHVERGFELEGHLGGPPGGDGRVQVHPDQHGAVVVAGFSGGAVVDRETGRVIGMVASRVKDEELGASFMIPVDTMIQYLPQLDPYVRGDSAADRGLLSEGVHRSEDEDVGLAQVLARWLGDVGSAPVQAVRVAPYDHTRTQPLRRAISVATRSMPARHRAERLTDLPPGTIPPVGSLDLAVDATRKTRAAVAERIADRVGVRSGPGETPEDGLRRRPLPLTIAVHGVDRAADPADLVALLGVLAERGSRMLLVFHGDDPAARDTIVACLDFHFRFGAVARELTACADLARRGLPERLRRVKDNEEPAARSVREAAGTFAVVVRAERTVAALRTGDQGARSAWTPESSAALLADLARARALLDRAVDDLDDLSAERDDLRGLLLAAHAGVRGAPGGPDSPAPSRWALDLSDRYIEARDLLWRGPCDVPEARVAVGRYLEALQRKGTR</sequence>
<feature type="coiled-coil region" evidence="1">
    <location>
        <begin position="479"/>
        <end position="506"/>
    </location>
</feature>
<evidence type="ECO:0000313" key="2">
    <source>
        <dbReference type="EMBL" id="RKN04755.1"/>
    </source>
</evidence>